<feature type="compositionally biased region" description="Low complexity" evidence="1">
    <location>
        <begin position="53"/>
        <end position="63"/>
    </location>
</feature>
<sequence length="240" mass="26371">MTQIPSTRMLSKSLAVVEMVLGVIGIAAGGVAIPLAASGVAASVASIAQGAGAQQQGKAASKPAKPPDPDDPRLKKFTLIAHCSEDSPLKDHVEGKQVVLRDQKLYLDDQDLSQRKFEGGHGFSGFYVDYPWNDKPRGLVSTIRPDPPELNWIYVNKDTLLVEHGGKTQSLPHLVGPWDWTENQEKLLFEGWEGFAVMEDTEGCWLLCYDREQDHLASVRGEKRVLKCTLERIVSSPPVK</sequence>
<dbReference type="PANTHER" id="PTHR38049">
    <property type="entry name" value="RICIN B LECTIN DOMAIN-CONTAINING PROTEIN"/>
    <property type="match status" value="1"/>
</dbReference>
<feature type="region of interest" description="Disordered" evidence="1">
    <location>
        <begin position="53"/>
        <end position="73"/>
    </location>
</feature>
<dbReference type="EMBL" id="JAUEPR010000001">
    <property type="protein sequence ID" value="KAK0490386.1"/>
    <property type="molecule type" value="Genomic_DNA"/>
</dbReference>
<evidence type="ECO:0000313" key="2">
    <source>
        <dbReference type="EMBL" id="KAK0490386.1"/>
    </source>
</evidence>
<name>A0AA39PV97_9AGAR</name>
<evidence type="ECO:0000256" key="1">
    <source>
        <dbReference type="SAM" id="MobiDB-lite"/>
    </source>
</evidence>
<dbReference type="PANTHER" id="PTHR38049:SF1">
    <property type="entry name" value="PROTEIN KINASE DOMAIN-CONTAINING PROTEIN"/>
    <property type="match status" value="1"/>
</dbReference>
<evidence type="ECO:0000313" key="3">
    <source>
        <dbReference type="Proteomes" id="UP001175227"/>
    </source>
</evidence>
<reference evidence="2" key="1">
    <citation type="submission" date="2023-06" db="EMBL/GenBank/DDBJ databases">
        <authorList>
            <consortium name="Lawrence Berkeley National Laboratory"/>
            <person name="Ahrendt S."/>
            <person name="Sahu N."/>
            <person name="Indic B."/>
            <person name="Wong-Bajracharya J."/>
            <person name="Merenyi Z."/>
            <person name="Ke H.-M."/>
            <person name="Monk M."/>
            <person name="Kocsube S."/>
            <person name="Drula E."/>
            <person name="Lipzen A."/>
            <person name="Balint B."/>
            <person name="Henrissat B."/>
            <person name="Andreopoulos B."/>
            <person name="Martin F.M."/>
            <person name="Harder C.B."/>
            <person name="Rigling D."/>
            <person name="Ford K.L."/>
            <person name="Foster G.D."/>
            <person name="Pangilinan J."/>
            <person name="Papanicolaou A."/>
            <person name="Barry K."/>
            <person name="LaButti K."/>
            <person name="Viragh M."/>
            <person name="Koriabine M."/>
            <person name="Yan M."/>
            <person name="Riley R."/>
            <person name="Champramary S."/>
            <person name="Plett K.L."/>
            <person name="Tsai I.J."/>
            <person name="Slot J."/>
            <person name="Sipos G."/>
            <person name="Plett J."/>
            <person name="Nagy L.G."/>
            <person name="Grigoriev I.V."/>
        </authorList>
    </citation>
    <scope>NUCLEOTIDE SEQUENCE</scope>
    <source>
        <strain evidence="2">ICMP 16352</strain>
    </source>
</reference>
<keyword evidence="3" id="KW-1185">Reference proteome</keyword>
<accession>A0AA39PV97</accession>
<dbReference type="AlphaFoldDB" id="A0AA39PV97"/>
<comment type="caution">
    <text evidence="2">The sequence shown here is derived from an EMBL/GenBank/DDBJ whole genome shotgun (WGS) entry which is preliminary data.</text>
</comment>
<dbReference type="Proteomes" id="UP001175227">
    <property type="component" value="Unassembled WGS sequence"/>
</dbReference>
<proteinExistence type="predicted"/>
<organism evidence="2 3">
    <name type="scientific">Armillaria novae-zelandiae</name>
    <dbReference type="NCBI Taxonomy" id="153914"/>
    <lineage>
        <taxon>Eukaryota</taxon>
        <taxon>Fungi</taxon>
        <taxon>Dikarya</taxon>
        <taxon>Basidiomycota</taxon>
        <taxon>Agaricomycotina</taxon>
        <taxon>Agaricomycetes</taxon>
        <taxon>Agaricomycetidae</taxon>
        <taxon>Agaricales</taxon>
        <taxon>Marasmiineae</taxon>
        <taxon>Physalacriaceae</taxon>
        <taxon>Armillaria</taxon>
    </lineage>
</organism>
<protein>
    <submittedName>
        <fullName evidence="2">Uncharacterized protein</fullName>
    </submittedName>
</protein>
<gene>
    <name evidence="2" type="ORF">IW261DRAFT_1412941</name>
</gene>